<dbReference type="SUPFAM" id="SSF53850">
    <property type="entry name" value="Periplasmic binding protein-like II"/>
    <property type="match status" value="1"/>
</dbReference>
<dbReference type="InterPro" id="IPR058163">
    <property type="entry name" value="LysR-type_TF_proteobact-type"/>
</dbReference>
<evidence type="ECO:0000259" key="5">
    <source>
        <dbReference type="PROSITE" id="PS50931"/>
    </source>
</evidence>
<gene>
    <name evidence="6" type="ORF">SAMN05216551_11356</name>
</gene>
<evidence type="ECO:0000256" key="1">
    <source>
        <dbReference type="ARBA" id="ARBA00009437"/>
    </source>
</evidence>
<dbReference type="SUPFAM" id="SSF46785">
    <property type="entry name" value="Winged helix' DNA-binding domain"/>
    <property type="match status" value="1"/>
</dbReference>
<evidence type="ECO:0000313" key="7">
    <source>
        <dbReference type="Proteomes" id="UP000243719"/>
    </source>
</evidence>
<dbReference type="PROSITE" id="PS50931">
    <property type="entry name" value="HTH_LYSR"/>
    <property type="match status" value="1"/>
</dbReference>
<dbReference type="GO" id="GO:0043565">
    <property type="term" value="F:sequence-specific DNA binding"/>
    <property type="evidence" value="ECO:0007669"/>
    <property type="project" value="TreeGrafter"/>
</dbReference>
<dbReference type="InterPro" id="IPR036390">
    <property type="entry name" value="WH_DNA-bd_sf"/>
</dbReference>
<accession>A0A1H2PU81</accession>
<dbReference type="CDD" id="cd08422">
    <property type="entry name" value="PBP2_CrgA_like"/>
    <property type="match status" value="1"/>
</dbReference>
<proteinExistence type="inferred from homology"/>
<dbReference type="GO" id="GO:0006351">
    <property type="term" value="P:DNA-templated transcription"/>
    <property type="evidence" value="ECO:0007669"/>
    <property type="project" value="TreeGrafter"/>
</dbReference>
<dbReference type="RefSeq" id="WP_091911926.1">
    <property type="nucleotide sequence ID" value="NZ_FNLO01000013.1"/>
</dbReference>
<evidence type="ECO:0000256" key="2">
    <source>
        <dbReference type="ARBA" id="ARBA00023015"/>
    </source>
</evidence>
<name>A0A1H2PU81_9BURK</name>
<keyword evidence="7" id="KW-1185">Reference proteome</keyword>
<protein>
    <submittedName>
        <fullName evidence="6">DNA-binding transcriptional regulator, LysR family</fullName>
    </submittedName>
</protein>
<keyword evidence="2" id="KW-0805">Transcription regulation</keyword>
<reference evidence="7" key="1">
    <citation type="submission" date="2016-09" db="EMBL/GenBank/DDBJ databases">
        <authorList>
            <person name="Varghese N."/>
            <person name="Submissions S."/>
        </authorList>
    </citation>
    <scope>NUCLEOTIDE SEQUENCE [LARGE SCALE GENOMIC DNA]</scope>
    <source>
        <strain evidence="7">JS23</strain>
    </source>
</reference>
<dbReference type="InterPro" id="IPR005119">
    <property type="entry name" value="LysR_subst-bd"/>
</dbReference>
<dbReference type="EMBL" id="FNLO01000013">
    <property type="protein sequence ID" value="SDV50735.1"/>
    <property type="molecule type" value="Genomic_DNA"/>
</dbReference>
<dbReference type="PANTHER" id="PTHR30537:SF35">
    <property type="entry name" value="TRANSCRIPTIONAL REGULATORY PROTEIN"/>
    <property type="match status" value="1"/>
</dbReference>
<dbReference type="Pfam" id="PF00126">
    <property type="entry name" value="HTH_1"/>
    <property type="match status" value="1"/>
</dbReference>
<dbReference type="Proteomes" id="UP000243719">
    <property type="component" value="Unassembled WGS sequence"/>
</dbReference>
<comment type="similarity">
    <text evidence="1">Belongs to the LysR transcriptional regulatory family.</text>
</comment>
<dbReference type="GO" id="GO:0003700">
    <property type="term" value="F:DNA-binding transcription factor activity"/>
    <property type="evidence" value="ECO:0007669"/>
    <property type="project" value="InterPro"/>
</dbReference>
<dbReference type="AlphaFoldDB" id="A0A1H2PU81"/>
<sequence>MDRLRCIEVFIEVAQAASFSAAAQRLGISKGNVTKHVAWLEQTLGVQLLLRTTKSVSITEAGMALLESGEAMLEQMSEVEGRLRGSVGGTRGILRVGTPPSFGAHHLVPVVTAFADSNPDMQVLLYLDDGSLDLVGERLDLTIRIAPALKDTSYVAIKLARVPQCLVASPRYLALRGTPRTLDELGAHDCLVNTTKSPTGLWTFGEGEAARSIRPKGSVRANFGEPLLHAARLGHGISMHPRYMIEDDVRDGRLVIVIPDSAPIGLDVYAMYPSRRHLPSRVRTFIDFLRERIGDREDWSGAAVADTTSPGRLRSVGN</sequence>
<organism evidence="6 7">
    <name type="scientific">Chitinasiproducens palmae</name>
    <dbReference type="NCBI Taxonomy" id="1770053"/>
    <lineage>
        <taxon>Bacteria</taxon>
        <taxon>Pseudomonadati</taxon>
        <taxon>Pseudomonadota</taxon>
        <taxon>Betaproteobacteria</taxon>
        <taxon>Burkholderiales</taxon>
        <taxon>Burkholderiaceae</taxon>
        <taxon>Chitinasiproducens</taxon>
    </lineage>
</organism>
<dbReference type="OrthoDB" id="9786526at2"/>
<dbReference type="Gene3D" id="3.40.190.290">
    <property type="match status" value="1"/>
</dbReference>
<evidence type="ECO:0000313" key="6">
    <source>
        <dbReference type="EMBL" id="SDV50735.1"/>
    </source>
</evidence>
<keyword evidence="3 6" id="KW-0238">DNA-binding</keyword>
<dbReference type="InterPro" id="IPR036388">
    <property type="entry name" value="WH-like_DNA-bd_sf"/>
</dbReference>
<evidence type="ECO:0000256" key="3">
    <source>
        <dbReference type="ARBA" id="ARBA00023125"/>
    </source>
</evidence>
<evidence type="ECO:0000256" key="4">
    <source>
        <dbReference type="ARBA" id="ARBA00023163"/>
    </source>
</evidence>
<dbReference type="Pfam" id="PF03466">
    <property type="entry name" value="LysR_substrate"/>
    <property type="match status" value="1"/>
</dbReference>
<dbReference type="STRING" id="1770053.SAMN05216551_11356"/>
<dbReference type="InterPro" id="IPR000847">
    <property type="entry name" value="LysR_HTH_N"/>
</dbReference>
<feature type="domain" description="HTH lysR-type" evidence="5">
    <location>
        <begin position="1"/>
        <end position="59"/>
    </location>
</feature>
<dbReference type="PANTHER" id="PTHR30537">
    <property type="entry name" value="HTH-TYPE TRANSCRIPTIONAL REGULATOR"/>
    <property type="match status" value="1"/>
</dbReference>
<dbReference type="Gene3D" id="1.10.10.10">
    <property type="entry name" value="Winged helix-like DNA-binding domain superfamily/Winged helix DNA-binding domain"/>
    <property type="match status" value="1"/>
</dbReference>
<keyword evidence="4" id="KW-0804">Transcription</keyword>
<dbReference type="FunFam" id="1.10.10.10:FF:000001">
    <property type="entry name" value="LysR family transcriptional regulator"/>
    <property type="match status" value="1"/>
</dbReference>